<dbReference type="PANTHER" id="PTHR43406">
    <property type="entry name" value="TRYPTOPHAN SYNTHASE, ALPHA CHAIN"/>
    <property type="match status" value="1"/>
</dbReference>
<comment type="caution">
    <text evidence="10">The sequence shown here is derived from an EMBL/GenBank/DDBJ whole genome shotgun (WGS) entry which is preliminary data.</text>
</comment>
<dbReference type="HAMAP" id="MF_00131">
    <property type="entry name" value="Trp_synth_alpha"/>
    <property type="match status" value="1"/>
</dbReference>
<dbReference type="PANTHER" id="PTHR43406:SF1">
    <property type="entry name" value="TRYPTOPHAN SYNTHASE ALPHA CHAIN, CHLOROPLASTIC"/>
    <property type="match status" value="1"/>
</dbReference>
<dbReference type="CDD" id="cd04724">
    <property type="entry name" value="Tryptophan_synthase_alpha"/>
    <property type="match status" value="1"/>
</dbReference>
<dbReference type="EC" id="4.2.1.20" evidence="8"/>
<evidence type="ECO:0000256" key="8">
    <source>
        <dbReference type="HAMAP-Rule" id="MF_00131"/>
    </source>
</evidence>
<dbReference type="NCBIfam" id="TIGR00262">
    <property type="entry name" value="trpA"/>
    <property type="match status" value="1"/>
</dbReference>
<name>A0ABT9KGK3_9PAST</name>
<evidence type="ECO:0000256" key="9">
    <source>
        <dbReference type="RuleBase" id="RU003662"/>
    </source>
</evidence>
<keyword evidence="10" id="KW-0282">Flagellum</keyword>
<proteinExistence type="inferred from homology"/>
<evidence type="ECO:0000313" key="10">
    <source>
        <dbReference type="EMBL" id="MDP9501186.1"/>
    </source>
</evidence>
<dbReference type="SUPFAM" id="SSF51366">
    <property type="entry name" value="Ribulose-phoshate binding barrel"/>
    <property type="match status" value="1"/>
</dbReference>
<evidence type="ECO:0000256" key="5">
    <source>
        <dbReference type="ARBA" id="ARBA00023141"/>
    </source>
</evidence>
<dbReference type="InterPro" id="IPR002028">
    <property type="entry name" value="Trp_synthase_suA"/>
</dbReference>
<comment type="similarity">
    <text evidence="8 9">Belongs to the TrpA family.</text>
</comment>
<comment type="subunit">
    <text evidence="2 8">Tetramer of two alpha and two beta chains.</text>
</comment>
<keyword evidence="10" id="KW-0966">Cell projection</keyword>
<organism evidence="10 11">
    <name type="scientific">Bisgaard Taxon 45</name>
    <dbReference type="NCBI Taxonomy" id="304289"/>
    <lineage>
        <taxon>Bacteria</taxon>
        <taxon>Pseudomonadati</taxon>
        <taxon>Pseudomonadota</taxon>
        <taxon>Gammaproteobacteria</taxon>
        <taxon>Pasteurellales</taxon>
        <taxon>Pasteurellaceae</taxon>
    </lineage>
</organism>
<gene>
    <name evidence="8 10" type="primary">trpA</name>
    <name evidence="10" type="ORF">O7M46_09480</name>
</gene>
<keyword evidence="4 8" id="KW-0822">Tryptophan biosynthesis</keyword>
<feature type="active site" description="Proton acceptor" evidence="8">
    <location>
        <position position="60"/>
    </location>
</feature>
<evidence type="ECO:0000256" key="6">
    <source>
        <dbReference type="ARBA" id="ARBA00023239"/>
    </source>
</evidence>
<evidence type="ECO:0000256" key="2">
    <source>
        <dbReference type="ARBA" id="ARBA00011270"/>
    </source>
</evidence>
<keyword evidence="10" id="KW-0969">Cilium</keyword>
<dbReference type="InterPro" id="IPR018204">
    <property type="entry name" value="Trp_synthase_alpha_AS"/>
</dbReference>
<dbReference type="Proteomes" id="UP001224083">
    <property type="component" value="Unassembled WGS sequence"/>
</dbReference>
<dbReference type="InterPro" id="IPR011060">
    <property type="entry name" value="RibuloseP-bd_barrel"/>
</dbReference>
<dbReference type="InterPro" id="IPR013785">
    <property type="entry name" value="Aldolase_TIM"/>
</dbReference>
<comment type="catalytic activity">
    <reaction evidence="7 8">
        <text>(1S,2R)-1-C-(indol-3-yl)glycerol 3-phosphate + L-serine = D-glyceraldehyde 3-phosphate + L-tryptophan + H2O</text>
        <dbReference type="Rhea" id="RHEA:10532"/>
        <dbReference type="ChEBI" id="CHEBI:15377"/>
        <dbReference type="ChEBI" id="CHEBI:33384"/>
        <dbReference type="ChEBI" id="CHEBI:57912"/>
        <dbReference type="ChEBI" id="CHEBI:58866"/>
        <dbReference type="ChEBI" id="CHEBI:59776"/>
        <dbReference type="EC" id="4.2.1.20"/>
    </reaction>
</comment>
<keyword evidence="5 8" id="KW-0057">Aromatic amino acid biosynthesis</keyword>
<keyword evidence="6 8" id="KW-0456">Lyase</keyword>
<dbReference type="GO" id="GO:0004834">
    <property type="term" value="F:tryptophan synthase activity"/>
    <property type="evidence" value="ECO:0007669"/>
    <property type="project" value="UniProtKB-EC"/>
</dbReference>
<evidence type="ECO:0000256" key="3">
    <source>
        <dbReference type="ARBA" id="ARBA00022605"/>
    </source>
</evidence>
<accession>A0ABT9KGK3</accession>
<dbReference type="EMBL" id="JAQAHH010000009">
    <property type="protein sequence ID" value="MDP9501186.1"/>
    <property type="molecule type" value="Genomic_DNA"/>
</dbReference>
<evidence type="ECO:0000256" key="4">
    <source>
        <dbReference type="ARBA" id="ARBA00022822"/>
    </source>
</evidence>
<evidence type="ECO:0000256" key="1">
    <source>
        <dbReference type="ARBA" id="ARBA00004733"/>
    </source>
</evidence>
<protein>
    <recommendedName>
        <fullName evidence="8">Tryptophan synthase alpha chain</fullName>
        <ecNumber evidence="8">4.2.1.20</ecNumber>
    </recommendedName>
</protein>
<reference evidence="10 11" key="1">
    <citation type="submission" date="2022-12" db="EMBL/GenBank/DDBJ databases">
        <title>Genome sequence of Pasteurellaceae Bisgaard Taxon 45.</title>
        <authorList>
            <person name="Foggin C."/>
            <person name="Rosen L.E."/>
            <person name="Henton M."/>
            <person name="Buys A."/>
            <person name="Floyd T."/>
            <person name="Turner A.D."/>
            <person name="Tarbin J."/>
            <person name="Lloyd A.S."/>
            <person name="Chaitezvi C."/>
            <person name="Ellis R.J."/>
            <person name="Roberts H.C."/>
            <person name="Dastjerdi A."/>
            <person name="Nunez A."/>
            <person name="Van Vliet A.H."/>
            <person name="Steinbach F."/>
        </authorList>
    </citation>
    <scope>NUCLEOTIDE SEQUENCE [LARGE SCALE GENOMIC DNA]</scope>
    <source>
        <strain evidence="10 11">VF20HR</strain>
    </source>
</reference>
<dbReference type="Gene3D" id="3.20.20.70">
    <property type="entry name" value="Aldolase class I"/>
    <property type="match status" value="1"/>
</dbReference>
<evidence type="ECO:0000256" key="7">
    <source>
        <dbReference type="ARBA" id="ARBA00049047"/>
    </source>
</evidence>
<keyword evidence="3 8" id="KW-0028">Amino-acid biosynthesis</keyword>
<comment type="function">
    <text evidence="8">The alpha subunit is responsible for the aldol cleavage of indoleglycerol phosphate to indole and glyceraldehyde 3-phosphate.</text>
</comment>
<dbReference type="PROSITE" id="PS00167">
    <property type="entry name" value="TRP_SYNTHASE_ALPHA"/>
    <property type="match status" value="1"/>
</dbReference>
<dbReference type="Pfam" id="PF00290">
    <property type="entry name" value="Trp_syntA"/>
    <property type="match status" value="1"/>
</dbReference>
<sequence length="269" mass="29023">MSRFDTLFSQLQQAQQGAFVPFVTLCDPNLAQSFEIIQTLVENGADALELGFPFSDPLLDGPVIQAANQRALAAGCSTEASFHLLAQIRSTYPTLPISLLLCANLVYAQGIEGFYQRCADVGVDAVLIADLPLLAHPEFTVMAEKYAIQQVFICPPNASEDTIKRVAEQTKGYTYLVSRAGVTGIENQHAASHLEALVARLKAYQAPPILQGFGISQPQQVSDVLKMGVNGAISGSAIVKIIEQHLHDPHTCLAELAAFTQKMKKATAR</sequence>
<evidence type="ECO:0000313" key="11">
    <source>
        <dbReference type="Proteomes" id="UP001224083"/>
    </source>
</evidence>
<feature type="active site" description="Proton acceptor" evidence="8">
    <location>
        <position position="49"/>
    </location>
</feature>
<keyword evidence="11" id="KW-1185">Reference proteome</keyword>
<comment type="pathway">
    <text evidence="1 8">Amino-acid biosynthesis; L-tryptophan biosynthesis; L-tryptophan from chorismate: step 5/5.</text>
</comment>